<keyword evidence="10" id="KW-1185">Reference proteome</keyword>
<dbReference type="GO" id="GO:0005768">
    <property type="term" value="C:endosome"/>
    <property type="evidence" value="ECO:0007669"/>
    <property type="project" value="TreeGrafter"/>
</dbReference>
<reference evidence="9" key="2">
    <citation type="submission" date="2022-06" db="UniProtKB">
        <authorList>
            <consortium name="EnsemblMetazoa"/>
        </authorList>
    </citation>
    <scope>IDENTIFICATION</scope>
</reference>
<feature type="transmembrane region" description="Helical" evidence="8">
    <location>
        <begin position="245"/>
        <end position="267"/>
    </location>
</feature>
<organism evidence="9 10">
    <name type="scientific">Onchocerca volvulus</name>
    <dbReference type="NCBI Taxonomy" id="6282"/>
    <lineage>
        <taxon>Eukaryota</taxon>
        <taxon>Metazoa</taxon>
        <taxon>Ecdysozoa</taxon>
        <taxon>Nematoda</taxon>
        <taxon>Chromadorea</taxon>
        <taxon>Rhabditida</taxon>
        <taxon>Spirurina</taxon>
        <taxon>Spiruromorpha</taxon>
        <taxon>Filarioidea</taxon>
        <taxon>Onchocercidae</taxon>
        <taxon>Onchocerca</taxon>
    </lineage>
</organism>
<evidence type="ECO:0000313" key="10">
    <source>
        <dbReference type="Proteomes" id="UP000024404"/>
    </source>
</evidence>
<evidence type="ECO:0000256" key="6">
    <source>
        <dbReference type="ARBA" id="ARBA00040648"/>
    </source>
</evidence>
<dbReference type="GO" id="GO:0045332">
    <property type="term" value="P:phospholipid translocation"/>
    <property type="evidence" value="ECO:0007669"/>
    <property type="project" value="TreeGrafter"/>
</dbReference>
<reference evidence="10" key="1">
    <citation type="submission" date="2013-10" db="EMBL/GenBank/DDBJ databases">
        <title>Genome sequencing of Onchocerca volvulus.</title>
        <authorList>
            <person name="Cotton J."/>
            <person name="Tsai J."/>
            <person name="Stanley E."/>
            <person name="Tracey A."/>
            <person name="Holroyd N."/>
            <person name="Lustigman S."/>
            <person name="Berriman M."/>
        </authorList>
    </citation>
    <scope>NUCLEOTIDE SEQUENCE</scope>
</reference>
<dbReference type="Proteomes" id="UP000024404">
    <property type="component" value="Unassembled WGS sequence"/>
</dbReference>
<evidence type="ECO:0000256" key="8">
    <source>
        <dbReference type="SAM" id="Phobius"/>
    </source>
</evidence>
<dbReference type="Pfam" id="PF04193">
    <property type="entry name" value="PQ-loop"/>
    <property type="match status" value="2"/>
</dbReference>
<dbReference type="SMART" id="SM00679">
    <property type="entry name" value="CTNS"/>
    <property type="match status" value="2"/>
</dbReference>
<proteinExistence type="predicted"/>
<dbReference type="InterPro" id="IPR006603">
    <property type="entry name" value="PQ-loop_rpt"/>
</dbReference>
<dbReference type="FunFam" id="1.20.1280.290:FF:000005">
    <property type="entry name" value="PQ-loop repeat-containing protein 1"/>
    <property type="match status" value="1"/>
</dbReference>
<evidence type="ECO:0000256" key="7">
    <source>
        <dbReference type="ARBA" id="ARBA00043159"/>
    </source>
</evidence>
<dbReference type="PANTHER" id="PTHR14856">
    <property type="entry name" value="PQ-LOOP REPEAT-CONTAINING PROTEIN 1-LIKE PROTEIN"/>
    <property type="match status" value="1"/>
</dbReference>
<name>A0A8R1Y480_ONCVO</name>
<evidence type="ECO:0000256" key="3">
    <source>
        <dbReference type="ARBA" id="ARBA00022737"/>
    </source>
</evidence>
<dbReference type="OMA" id="QMSLDIY"/>
<protein>
    <recommendedName>
        <fullName evidence="6">Solute carrier family 66 member 2</fullName>
    </recommendedName>
    <alternativeName>
        <fullName evidence="7">PQ-loop repeat-containing protein 1</fullName>
    </alternativeName>
</protein>
<keyword evidence="5 8" id="KW-0472">Membrane</keyword>
<accession>A0A8R1Y480</accession>
<feature type="transmembrane region" description="Helical" evidence="8">
    <location>
        <begin position="215"/>
        <end position="239"/>
    </location>
</feature>
<feature type="transmembrane region" description="Helical" evidence="8">
    <location>
        <begin position="6"/>
        <end position="24"/>
    </location>
</feature>
<keyword evidence="2 8" id="KW-0812">Transmembrane</keyword>
<feature type="transmembrane region" description="Helical" evidence="8">
    <location>
        <begin position="64"/>
        <end position="81"/>
    </location>
</feature>
<evidence type="ECO:0000256" key="2">
    <source>
        <dbReference type="ARBA" id="ARBA00022692"/>
    </source>
</evidence>
<feature type="transmembrane region" description="Helical" evidence="8">
    <location>
        <begin position="180"/>
        <end position="203"/>
    </location>
</feature>
<dbReference type="EMBL" id="CMVM020000023">
    <property type="status" value="NOT_ANNOTATED_CDS"/>
    <property type="molecule type" value="Genomic_DNA"/>
</dbReference>
<dbReference type="GO" id="GO:0005829">
    <property type="term" value="C:cytosol"/>
    <property type="evidence" value="ECO:0007669"/>
    <property type="project" value="GOC"/>
</dbReference>
<dbReference type="Gene3D" id="1.20.1280.290">
    <property type="match status" value="2"/>
</dbReference>
<keyword evidence="3" id="KW-0677">Repeat</keyword>
<dbReference type="AlphaFoldDB" id="A0A8R1Y480"/>
<evidence type="ECO:0000313" key="9">
    <source>
        <dbReference type="EnsemblMetazoa" id="OVOC995.1"/>
    </source>
</evidence>
<evidence type="ECO:0000256" key="1">
    <source>
        <dbReference type="ARBA" id="ARBA00004141"/>
    </source>
</evidence>
<dbReference type="GO" id="GO:0016020">
    <property type="term" value="C:membrane"/>
    <property type="evidence" value="ECO:0007669"/>
    <property type="project" value="UniProtKB-SubCell"/>
</dbReference>
<dbReference type="EnsemblMetazoa" id="OVOC995.1">
    <property type="protein sequence ID" value="OVOC995.1"/>
    <property type="gene ID" value="WBGene00237804"/>
</dbReference>
<feature type="transmembrane region" description="Helical" evidence="8">
    <location>
        <begin position="118"/>
        <end position="144"/>
    </location>
</feature>
<feature type="transmembrane region" description="Helical" evidence="8">
    <location>
        <begin position="36"/>
        <end position="58"/>
    </location>
</feature>
<comment type="subcellular location">
    <subcellularLocation>
        <location evidence="1">Membrane</location>
        <topology evidence="1">Multi-pass membrane protein</topology>
    </subcellularLocation>
</comment>
<dbReference type="GO" id="GO:0042147">
    <property type="term" value="P:retrograde transport, endosome to Golgi"/>
    <property type="evidence" value="ECO:0007669"/>
    <property type="project" value="TreeGrafter"/>
</dbReference>
<dbReference type="GO" id="GO:0005802">
    <property type="term" value="C:trans-Golgi network"/>
    <property type="evidence" value="ECO:0007669"/>
    <property type="project" value="TreeGrafter"/>
</dbReference>
<sequence length="282" mass="32447">MCFISLNVLAKIFIIFGGSLAYVFQYKEISERKDASGFSLFVCLTLLVANILRIMFWFGKRFELALLAQSIVMLISMMLMLEISVRINRKHVCKTQRASAWTGQLISHFWQWNDLSSYFILIIAFIIFSSILTYLLNGVLLYLLSKNEKQKDQNFPESRIAIPFRSDLYSRSKFKTPCALFQYVIYVEILGLIALLTEACLGFPQLKQNCSRRSTSGMSIGMVLVWMVGDCGKTAYFIYERSPAQFWLCGIIQIVIDLLIMLQVCCFDKRATKSRLQLPTDK</sequence>
<dbReference type="InterPro" id="IPR052241">
    <property type="entry name" value="SLC66/Scramblase_ANY1"/>
</dbReference>
<evidence type="ECO:0000256" key="5">
    <source>
        <dbReference type="ARBA" id="ARBA00023136"/>
    </source>
</evidence>
<dbReference type="PANTHER" id="PTHR14856:SF9">
    <property type="entry name" value="PQ-LOOP REPEAT-CONTAINING PROTEIN 1"/>
    <property type="match status" value="1"/>
</dbReference>
<keyword evidence="4 8" id="KW-1133">Transmembrane helix</keyword>
<dbReference type="FunFam" id="1.20.1280.290:FF:000008">
    <property type="entry name" value="PQ-loop repeat-containing protein 1"/>
    <property type="match status" value="1"/>
</dbReference>
<evidence type="ECO:0000256" key="4">
    <source>
        <dbReference type="ARBA" id="ARBA00022989"/>
    </source>
</evidence>